<dbReference type="PANTHER" id="PTHR43289">
    <property type="entry name" value="MITOGEN-ACTIVATED PROTEIN KINASE KINASE KINASE 20-RELATED"/>
    <property type="match status" value="1"/>
</dbReference>
<dbReference type="Gene3D" id="3.30.200.20">
    <property type="entry name" value="Phosphorylase Kinase, domain 1"/>
    <property type="match status" value="1"/>
</dbReference>
<dbReference type="InterPro" id="IPR008266">
    <property type="entry name" value="Tyr_kinase_AS"/>
</dbReference>
<dbReference type="RefSeq" id="WP_138660316.1">
    <property type="nucleotide sequence ID" value="NZ_VANS01000001.1"/>
</dbReference>
<evidence type="ECO:0000256" key="1">
    <source>
        <dbReference type="ARBA" id="ARBA00022679"/>
    </source>
</evidence>
<comment type="caution">
    <text evidence="8">The sequence shown here is derived from an EMBL/GenBank/DDBJ whole genome shotgun (WGS) entry which is preliminary data.</text>
</comment>
<feature type="binding site" evidence="5">
    <location>
        <position position="49"/>
    </location>
    <ligand>
        <name>ATP</name>
        <dbReference type="ChEBI" id="CHEBI:30616"/>
    </ligand>
</feature>
<feature type="compositionally biased region" description="Pro residues" evidence="6">
    <location>
        <begin position="310"/>
        <end position="323"/>
    </location>
</feature>
<evidence type="ECO:0000256" key="3">
    <source>
        <dbReference type="ARBA" id="ARBA00022777"/>
    </source>
</evidence>
<reference evidence="8 9" key="1">
    <citation type="submission" date="2019-05" db="EMBL/GenBank/DDBJ databases">
        <title>Sulfitobacter sabulilitoris sp. nov., isolated from a marine sand.</title>
        <authorList>
            <person name="Yoon J.-H."/>
        </authorList>
    </citation>
    <scope>NUCLEOTIDE SEQUENCE [LARGE SCALE GENOMIC DNA]</scope>
    <source>
        <strain evidence="8 9">HSMS-29</strain>
    </source>
</reference>
<dbReference type="Gene3D" id="1.10.510.10">
    <property type="entry name" value="Transferase(Phosphotransferase) domain 1"/>
    <property type="match status" value="1"/>
</dbReference>
<evidence type="ECO:0000256" key="5">
    <source>
        <dbReference type="PROSITE-ProRule" id="PRU10141"/>
    </source>
</evidence>
<accession>A0A5S3QAK6</accession>
<dbReference type="AlphaFoldDB" id="A0A5S3QAK6"/>
<dbReference type="PROSITE" id="PS50011">
    <property type="entry name" value="PROTEIN_KINASE_DOM"/>
    <property type="match status" value="1"/>
</dbReference>
<dbReference type="InterPro" id="IPR017441">
    <property type="entry name" value="Protein_kinase_ATP_BS"/>
</dbReference>
<protein>
    <submittedName>
        <fullName evidence="8">Serine/threonine protein kinase</fullName>
    </submittedName>
</protein>
<dbReference type="Proteomes" id="UP000309550">
    <property type="component" value="Unassembled WGS sequence"/>
</dbReference>
<dbReference type="CDD" id="cd14014">
    <property type="entry name" value="STKc_PknB_like"/>
    <property type="match status" value="1"/>
</dbReference>
<evidence type="ECO:0000256" key="6">
    <source>
        <dbReference type="SAM" id="MobiDB-lite"/>
    </source>
</evidence>
<keyword evidence="4 5" id="KW-0067">ATP-binding</keyword>
<keyword evidence="1" id="KW-0808">Transferase</keyword>
<dbReference type="SUPFAM" id="SSF56112">
    <property type="entry name" value="Protein kinase-like (PK-like)"/>
    <property type="match status" value="1"/>
</dbReference>
<dbReference type="EMBL" id="VANS01000001">
    <property type="protein sequence ID" value="TMM54142.1"/>
    <property type="molecule type" value="Genomic_DNA"/>
</dbReference>
<evidence type="ECO:0000313" key="9">
    <source>
        <dbReference type="Proteomes" id="UP000309550"/>
    </source>
</evidence>
<dbReference type="PANTHER" id="PTHR43289:SF6">
    <property type="entry name" value="SERINE_THREONINE-PROTEIN KINASE NEKL-3"/>
    <property type="match status" value="1"/>
</dbReference>
<sequence>MSTDQTRGIFQVGDVLNNTYKIEQVLGRGGTSEVYRARSEISGRVVALKALRLEYSRNEDFLALMTREEEMREIRHDAVVRYYDNQRTDAGLVYLVMDYVEGPGLDAKIKEGGLPADALMIIARRVAEGLVAAHGKNIVHRDLSPDNIILRHGKPADPVIIDFGIAKDTNPGAETIVGNEFAGKYAYAAPEQLNGQTDARVDIYALGALLLAAFRGKPPDIGTNPMEVITRKAQPLDTEGVPEPLKSLIDKMTHPDREKRLQTARDVLAEIDSPTASAVDAAEIDFGDGDDSDKTVIVPRATAAARAPAPDMPPPAPAPPRAPAQPAKRGGRSGMIGIVAVIGLAALGAGGYLSGAFGSLVAPSYPVADPYTLIAARPENQPVQILGNVPSESVRDDLRALGEDLGGTADLTLSSGDIPATWGEDMVQLLGLVSVLPEWRVLADGSRVKVTGSTADADEQARLSAALSGDSMPAGLTGTVDIAYRPPILAAATLAPILQAHSDCGPLQLIDPPVVGYAEDSQVLVLGAVAGASTRIALSDALTAAIGNRDLVMNVDILNPTLCLISGVLPNAPAGGFGIDFRMGRDGASNPSGRYLVGENPVIDVVIPADVNSGFLFVSALDVSGNVFHLLPNLLMQDNRIDALRAGREGPVTIRVAHPLSDAVDGSKLAFTVDDSTLGKTQIVVINAEDQMFDGLRPTTESAGGYAAALEDYSGRVRSLDTGILITAAR</sequence>
<keyword evidence="2 5" id="KW-0547">Nucleotide-binding</keyword>
<keyword evidence="8" id="KW-0723">Serine/threonine-protein kinase</keyword>
<gene>
    <name evidence="8" type="ORF">FDT80_00620</name>
</gene>
<proteinExistence type="predicted"/>
<feature type="domain" description="Protein kinase" evidence="7">
    <location>
        <begin position="20"/>
        <end position="276"/>
    </location>
</feature>
<dbReference type="OrthoDB" id="9801841at2"/>
<evidence type="ECO:0000256" key="2">
    <source>
        <dbReference type="ARBA" id="ARBA00022741"/>
    </source>
</evidence>
<dbReference type="GO" id="GO:0005524">
    <property type="term" value="F:ATP binding"/>
    <property type="evidence" value="ECO:0007669"/>
    <property type="project" value="UniProtKB-UniRule"/>
</dbReference>
<dbReference type="GO" id="GO:0004674">
    <property type="term" value="F:protein serine/threonine kinase activity"/>
    <property type="evidence" value="ECO:0007669"/>
    <property type="project" value="UniProtKB-KW"/>
</dbReference>
<name>A0A5S3QAK6_9RHOB</name>
<evidence type="ECO:0000256" key="4">
    <source>
        <dbReference type="ARBA" id="ARBA00022840"/>
    </source>
</evidence>
<keyword evidence="9" id="KW-1185">Reference proteome</keyword>
<evidence type="ECO:0000259" key="7">
    <source>
        <dbReference type="PROSITE" id="PS50011"/>
    </source>
</evidence>
<organism evidence="8 9">
    <name type="scientific">Sulfitobacter sabulilitoris</name>
    <dbReference type="NCBI Taxonomy" id="2562655"/>
    <lineage>
        <taxon>Bacteria</taxon>
        <taxon>Pseudomonadati</taxon>
        <taxon>Pseudomonadota</taxon>
        <taxon>Alphaproteobacteria</taxon>
        <taxon>Rhodobacterales</taxon>
        <taxon>Roseobacteraceae</taxon>
        <taxon>Sulfitobacter</taxon>
    </lineage>
</organism>
<dbReference type="InterPro" id="IPR011009">
    <property type="entry name" value="Kinase-like_dom_sf"/>
</dbReference>
<evidence type="ECO:0000313" key="8">
    <source>
        <dbReference type="EMBL" id="TMM54142.1"/>
    </source>
</evidence>
<keyword evidence="3 8" id="KW-0418">Kinase</keyword>
<dbReference type="PROSITE" id="PS00109">
    <property type="entry name" value="PROTEIN_KINASE_TYR"/>
    <property type="match status" value="1"/>
</dbReference>
<feature type="region of interest" description="Disordered" evidence="6">
    <location>
        <begin position="304"/>
        <end position="330"/>
    </location>
</feature>
<dbReference type="InterPro" id="IPR000719">
    <property type="entry name" value="Prot_kinase_dom"/>
</dbReference>
<dbReference type="Pfam" id="PF00069">
    <property type="entry name" value="Pkinase"/>
    <property type="match status" value="1"/>
</dbReference>
<dbReference type="PROSITE" id="PS00107">
    <property type="entry name" value="PROTEIN_KINASE_ATP"/>
    <property type="match status" value="1"/>
</dbReference>